<gene>
    <name evidence="1" type="ORF">KTO63_07125</name>
</gene>
<sequence>MVKKIIKKILPDFLLQKVRYFYWRNRAKKLSENIFFDVFKRPIDWEHPKDLNEKIHWLKFYSDTTLWSELADKYKVREYVKNKGLGHMLNELYAKFEKAEDIDISALPQSFIMKINNGCGGALVVNDKSLYNNKDVRKYFRKQAKENFFVFTGECHYGNITPCITAEKLLTEDLKEYSSRLIDYKFFCFDGKPEAILVYLNAYTPEQIVLLYDLEWNKTNDILPLYSSNIDVPRPKSLKEMISACKQLAQGIPHVRVDFYEIGGKPIFGELTFTSGAGFMERFTEEALNRWGDLVTLPPRK</sequence>
<proteinExistence type="predicted"/>
<accession>A0A9E2S8K7</accession>
<keyword evidence="2" id="KW-1185">Reference proteome</keyword>
<dbReference type="EMBL" id="JAHSPG010000003">
    <property type="protein sequence ID" value="MBV4356908.1"/>
    <property type="molecule type" value="Genomic_DNA"/>
</dbReference>
<evidence type="ECO:0000313" key="1">
    <source>
        <dbReference type="EMBL" id="MBV4356908.1"/>
    </source>
</evidence>
<dbReference type="RefSeq" id="WP_217790541.1">
    <property type="nucleotide sequence ID" value="NZ_JAHSPG010000003.1"/>
</dbReference>
<dbReference type="InterPro" id="IPR029465">
    <property type="entry name" value="ATPgrasp_TupA"/>
</dbReference>
<evidence type="ECO:0000313" key="2">
    <source>
        <dbReference type="Proteomes" id="UP000812270"/>
    </source>
</evidence>
<reference evidence="1" key="1">
    <citation type="submission" date="2021-06" db="EMBL/GenBank/DDBJ databases">
        <authorList>
            <person name="Huq M.A."/>
        </authorList>
    </citation>
    <scope>NUCLEOTIDE SEQUENCE</scope>
    <source>
        <strain evidence="1">MAH-26</strain>
    </source>
</reference>
<organism evidence="1 2">
    <name type="scientific">Pinibacter aurantiacus</name>
    <dbReference type="NCBI Taxonomy" id="2851599"/>
    <lineage>
        <taxon>Bacteria</taxon>
        <taxon>Pseudomonadati</taxon>
        <taxon>Bacteroidota</taxon>
        <taxon>Chitinophagia</taxon>
        <taxon>Chitinophagales</taxon>
        <taxon>Chitinophagaceae</taxon>
        <taxon>Pinibacter</taxon>
    </lineage>
</organism>
<dbReference type="Pfam" id="PF14305">
    <property type="entry name" value="ATPgrasp_TupA"/>
    <property type="match status" value="1"/>
</dbReference>
<dbReference type="AlphaFoldDB" id="A0A9E2S8K7"/>
<comment type="caution">
    <text evidence="1">The sequence shown here is derived from an EMBL/GenBank/DDBJ whole genome shotgun (WGS) entry which is preliminary data.</text>
</comment>
<name>A0A9E2S8K7_9BACT</name>
<protein>
    <submittedName>
        <fullName evidence="1">Uncharacterized protein</fullName>
    </submittedName>
</protein>
<dbReference type="Proteomes" id="UP000812270">
    <property type="component" value="Unassembled WGS sequence"/>
</dbReference>